<dbReference type="RefSeq" id="WP_014296170.1">
    <property type="nucleotide sequence ID" value="NC_016751.1"/>
</dbReference>
<dbReference type="GO" id="GO:0006811">
    <property type="term" value="P:monoatomic ion transport"/>
    <property type="evidence" value="ECO:0007669"/>
    <property type="project" value="UniProtKB-KW"/>
</dbReference>
<dbReference type="Gene3D" id="3.10.560.10">
    <property type="entry name" value="Outer membrane lipoprotein wza domain like"/>
    <property type="match status" value="2"/>
</dbReference>
<comment type="subcellular location">
    <subcellularLocation>
        <location evidence="1">Cell outer membrane</location>
        <topology evidence="1">Multi-pass membrane protein</topology>
    </subcellularLocation>
</comment>
<dbReference type="Pfam" id="PF22461">
    <property type="entry name" value="SLBB_2"/>
    <property type="match status" value="1"/>
</dbReference>
<dbReference type="EMBL" id="CP003257">
    <property type="protein sequence ID" value="AEX85098.1"/>
    <property type="molecule type" value="Genomic_DNA"/>
</dbReference>
<keyword evidence="10" id="KW-0626">Porin</keyword>
<evidence type="ECO:0000256" key="1">
    <source>
        <dbReference type="ARBA" id="ARBA00004571"/>
    </source>
</evidence>
<comment type="similarity">
    <text evidence="2">Belongs to the BexD/CtrA/VexA family.</text>
</comment>
<feature type="domain" description="Soluble ligand binding" evidence="16">
    <location>
        <begin position="98"/>
        <end position="147"/>
    </location>
</feature>
<evidence type="ECO:0000256" key="4">
    <source>
        <dbReference type="ARBA" id="ARBA00022452"/>
    </source>
</evidence>
<dbReference type="PANTHER" id="PTHR33619:SF3">
    <property type="entry name" value="POLYSACCHARIDE EXPORT PROTEIN GFCE-RELATED"/>
    <property type="match status" value="1"/>
</dbReference>
<dbReference type="Proteomes" id="UP000007161">
    <property type="component" value="Chromosome"/>
</dbReference>
<keyword evidence="6" id="KW-0812">Transmembrane</keyword>
<dbReference type="Pfam" id="PF10531">
    <property type="entry name" value="SLBB"/>
    <property type="match status" value="1"/>
</dbReference>
<evidence type="ECO:0000256" key="7">
    <source>
        <dbReference type="ARBA" id="ARBA00022729"/>
    </source>
</evidence>
<evidence type="ECO:0000256" key="5">
    <source>
        <dbReference type="ARBA" id="ARBA00022597"/>
    </source>
</evidence>
<dbReference type="Pfam" id="PF02563">
    <property type="entry name" value="Poly_export"/>
    <property type="match status" value="1"/>
</dbReference>
<dbReference type="GO" id="GO:0009279">
    <property type="term" value="C:cell outer membrane"/>
    <property type="evidence" value="ECO:0007669"/>
    <property type="project" value="UniProtKB-SubCell"/>
</dbReference>
<dbReference type="eggNOG" id="COG1596">
    <property type="taxonomic scope" value="Bacteria"/>
</dbReference>
<evidence type="ECO:0000313" key="19">
    <source>
        <dbReference type="Proteomes" id="UP000007161"/>
    </source>
</evidence>
<evidence type="ECO:0000256" key="2">
    <source>
        <dbReference type="ARBA" id="ARBA00009450"/>
    </source>
</evidence>
<dbReference type="GO" id="GO:0015288">
    <property type="term" value="F:porin activity"/>
    <property type="evidence" value="ECO:0007669"/>
    <property type="project" value="UniProtKB-KW"/>
</dbReference>
<dbReference type="GO" id="GO:0015159">
    <property type="term" value="F:polysaccharide transmembrane transporter activity"/>
    <property type="evidence" value="ECO:0007669"/>
    <property type="project" value="InterPro"/>
</dbReference>
<evidence type="ECO:0000313" key="18">
    <source>
        <dbReference type="EMBL" id="AEX85098.1"/>
    </source>
</evidence>
<evidence type="ECO:0000256" key="9">
    <source>
        <dbReference type="ARBA" id="ARBA00023065"/>
    </source>
</evidence>
<accession>H2J637</accession>
<dbReference type="InterPro" id="IPR003715">
    <property type="entry name" value="Poly_export_N"/>
</dbReference>
<evidence type="ECO:0000256" key="8">
    <source>
        <dbReference type="ARBA" id="ARBA00023047"/>
    </source>
</evidence>
<evidence type="ECO:0000256" key="11">
    <source>
        <dbReference type="ARBA" id="ARBA00023136"/>
    </source>
</evidence>
<dbReference type="InterPro" id="IPR019554">
    <property type="entry name" value="Soluble_ligand-bd"/>
</dbReference>
<evidence type="ECO:0000259" key="17">
    <source>
        <dbReference type="Pfam" id="PF22461"/>
    </source>
</evidence>
<organism evidence="18 19">
    <name type="scientific">Marinitoga piezophila (strain DSM 14283 / JCM 11233 / KA3)</name>
    <dbReference type="NCBI Taxonomy" id="443254"/>
    <lineage>
        <taxon>Bacteria</taxon>
        <taxon>Thermotogati</taxon>
        <taxon>Thermotogota</taxon>
        <taxon>Thermotogae</taxon>
        <taxon>Petrotogales</taxon>
        <taxon>Petrotogaceae</taxon>
        <taxon>Marinitoga</taxon>
    </lineage>
</organism>
<evidence type="ECO:0000256" key="14">
    <source>
        <dbReference type="ARBA" id="ARBA00023288"/>
    </source>
</evidence>
<evidence type="ECO:0000256" key="6">
    <source>
        <dbReference type="ARBA" id="ARBA00022692"/>
    </source>
</evidence>
<dbReference type="InterPro" id="IPR049712">
    <property type="entry name" value="Poly_export"/>
</dbReference>
<keyword evidence="3" id="KW-0813">Transport</keyword>
<dbReference type="InterPro" id="IPR054765">
    <property type="entry name" value="SLBB_dom"/>
</dbReference>
<evidence type="ECO:0000256" key="12">
    <source>
        <dbReference type="ARBA" id="ARBA00023139"/>
    </source>
</evidence>
<evidence type="ECO:0000256" key="10">
    <source>
        <dbReference type="ARBA" id="ARBA00023114"/>
    </source>
</evidence>
<sequence length="963" mass="108490">MKKKLVLLLTVLLVIVAFSEYTIRKGDVLGIWVFGYPEYSNQQILVGPDGMITVPPIGRMKAEGKDISQLENEIKEKMAIYIKSPNITLGITNYAPFRVQIIGNVKEQGIVEMPLPQLSLSKVLALAGGFAVEWKSSKVIVKYPDGKIEKYDITNLFKGLLLEDDPMIPENSTILVPFEYNNDITVYTDFGIKTLQFYDGITLNDIISEAISVTEVNLQMLDNNIMILRGNNILNITFDELKTKKIMLEKGDTVVIKKLDKYVYVFGIDEKGGKVLFEKDESFDLKTLMAKLGIDPKKVLYKVYDKKTGKPIEVTENYEFAPGQFVEFTPIENYVFVNGRGKIIFEPNESFDLNTLIGKLGIDKDTTKVKIYDPETKETFEATTNINLKNNMSIEFISQEKYIYMTGRGKIVFRKNEKFDLDTLIGKYGIDKDSAIIKIFDPETKETIEATKNIDFKPGMFVDVTTIDKVVYITGDIARTMRFSKNEKIDKQTILAKLGILEDNVKTFEVENGELKAGAIIKIKIKKNYVYLFGAFNYNGKLDFNLSEPMTLSAIIARARGFRSDFSGRIIVLGDNYSKTYYIEENKVYNDIIDSGMTLLAETSKRNVYILGEGVVPGTYVAKYSESIWDILLKSGFIPSKKYEIVIKDENGVYKLNGAEAQEKLSIIPVIKPIYINVVKTQNDNIIVYKNGMIKTLTPKNQDYVTLINLYSAVDGFSPSRTGTITIYQNNEKIAEYTNSDVINNPMAKIPMGTYVTVETDVNLNYITILGNTSPRSIKTEVSIPLTELLGQISIDWRSQEVIKLYLKSGEVKEINLDSVENLNKILVEPGTVVYIPSTHNQVVYIFGEVLKPGMIPYTKGLNVIEALFKAGVNKQTAELSNVYLFTDGPDQPPIVLNLKDFYNGSNVPEEMNKLLEPGDIIFVPKNAMTNVLGVMSIVNNFMSFFNNGYATYSNINNIIQGK</sequence>
<dbReference type="AlphaFoldDB" id="H2J637"/>
<keyword evidence="14" id="KW-0449">Lipoprotein</keyword>
<dbReference type="InterPro" id="IPR011044">
    <property type="entry name" value="Quino_amine_DH_bsu"/>
</dbReference>
<keyword evidence="7" id="KW-0732">Signal</keyword>
<feature type="domain" description="SLBB" evidence="17">
    <location>
        <begin position="842"/>
        <end position="924"/>
    </location>
</feature>
<keyword evidence="9" id="KW-0406">Ion transport</keyword>
<evidence type="ECO:0000256" key="13">
    <source>
        <dbReference type="ARBA" id="ARBA00023237"/>
    </source>
</evidence>
<dbReference type="STRING" id="443254.Marpi_0660"/>
<reference evidence="19" key="2">
    <citation type="submission" date="2012-01" db="EMBL/GenBank/DDBJ databases">
        <title>Complete sequence of chromosome of Marinitoga piezophila KA3.</title>
        <authorList>
            <person name="Lucas S."/>
            <person name="Han J."/>
            <person name="Lapidus A."/>
            <person name="Cheng J.-F."/>
            <person name="Goodwin L."/>
            <person name="Pitluck S."/>
            <person name="Peters L."/>
            <person name="Mikhailova N."/>
            <person name="Teshima H."/>
            <person name="Detter J.C."/>
            <person name="Han C."/>
            <person name="Tapia R."/>
            <person name="Land M."/>
            <person name="Hauser L."/>
            <person name="Kyrpides N."/>
            <person name="Ivanova N."/>
            <person name="Pagani I."/>
            <person name="Jebbar M."/>
            <person name="Vannier P."/>
            <person name="Oger P."/>
            <person name="Cario A."/>
            <person name="Bartlett D."/>
            <person name="Noll K.M."/>
            <person name="Woyke T."/>
        </authorList>
    </citation>
    <scope>NUCLEOTIDE SEQUENCE [LARGE SCALE GENOMIC DNA]</scope>
    <source>
        <strain evidence="19">DSM 14283 / JCM 11233 / KA3</strain>
    </source>
</reference>
<dbReference type="Gene3D" id="3.30.1950.10">
    <property type="entry name" value="wza like domain"/>
    <property type="match status" value="1"/>
</dbReference>
<keyword evidence="8" id="KW-0625">Polysaccharide transport</keyword>
<evidence type="ECO:0000256" key="3">
    <source>
        <dbReference type="ARBA" id="ARBA00022448"/>
    </source>
</evidence>
<feature type="domain" description="Polysaccharide export protein N-terminal" evidence="15">
    <location>
        <begin position="19"/>
        <end position="91"/>
    </location>
</feature>
<keyword evidence="11" id="KW-0472">Membrane</keyword>
<keyword evidence="13" id="KW-0998">Cell outer membrane</keyword>
<gene>
    <name evidence="18" type="ordered locus">Marpi_0660</name>
</gene>
<dbReference type="KEGG" id="mpz:Marpi_0660"/>
<dbReference type="GO" id="GO:0046930">
    <property type="term" value="C:pore complex"/>
    <property type="evidence" value="ECO:0007669"/>
    <property type="project" value="UniProtKB-KW"/>
</dbReference>
<dbReference type="PANTHER" id="PTHR33619">
    <property type="entry name" value="POLYSACCHARIDE EXPORT PROTEIN GFCE-RELATED"/>
    <property type="match status" value="1"/>
</dbReference>
<dbReference type="SUPFAM" id="SSF50969">
    <property type="entry name" value="YVTN repeat-like/Quinoprotein amine dehydrogenase"/>
    <property type="match status" value="1"/>
</dbReference>
<keyword evidence="4" id="KW-1134">Transmembrane beta strand</keyword>
<reference evidence="18 19" key="1">
    <citation type="journal article" date="2012" name="J. Bacteriol.">
        <title>Complete Genome Sequence of the Thermophilic, Piezophilic, Heterotrophic Bacterium Marinitoga piezophila KA3.</title>
        <authorList>
            <person name="Lucas S."/>
            <person name="Han J."/>
            <person name="Lapidus A."/>
            <person name="Cheng J.F."/>
            <person name="Goodwin L.A."/>
            <person name="Pitluck S."/>
            <person name="Peters L."/>
            <person name="Mikhailova N."/>
            <person name="Teshima H."/>
            <person name="Detter J.C."/>
            <person name="Han C."/>
            <person name="Tapia R."/>
            <person name="Land M."/>
            <person name="Hauser L."/>
            <person name="Kyrpides N.C."/>
            <person name="Ivanova N."/>
            <person name="Pagani I."/>
            <person name="Vannier P."/>
            <person name="Oger P."/>
            <person name="Bartlett D.H."/>
            <person name="Noll K.M."/>
            <person name="Woyke T."/>
            <person name="Jebbar M."/>
        </authorList>
    </citation>
    <scope>NUCLEOTIDE SEQUENCE [LARGE SCALE GENOMIC DNA]</scope>
    <source>
        <strain evidence="19">DSM 14283 / JCM 11233 / KA3</strain>
    </source>
</reference>
<dbReference type="OrthoDB" id="8291at2"/>
<name>H2J637_MARPK</name>
<protein>
    <submittedName>
        <fullName evidence="18">Periplasmic protein involved in polysaccharide export</fullName>
    </submittedName>
</protein>
<keyword evidence="5" id="KW-0762">Sugar transport</keyword>
<keyword evidence="19" id="KW-1185">Reference proteome</keyword>
<evidence type="ECO:0000259" key="16">
    <source>
        <dbReference type="Pfam" id="PF10531"/>
    </source>
</evidence>
<evidence type="ECO:0000259" key="15">
    <source>
        <dbReference type="Pfam" id="PF02563"/>
    </source>
</evidence>
<proteinExistence type="inferred from homology"/>
<dbReference type="HOGENOM" id="CLU_008711_0_0_0"/>
<keyword evidence="12" id="KW-0564">Palmitate</keyword>